<protein>
    <submittedName>
        <fullName evidence="2">Uncharacterized protein</fullName>
    </submittedName>
</protein>
<proteinExistence type="predicted"/>
<reference evidence="2" key="1">
    <citation type="submission" date="2023-07" db="EMBL/GenBank/DDBJ databases">
        <title>draft genome sequence of fig (Ficus carica).</title>
        <authorList>
            <person name="Takahashi T."/>
            <person name="Nishimura K."/>
        </authorList>
    </citation>
    <scope>NUCLEOTIDE SEQUENCE</scope>
</reference>
<comment type="caution">
    <text evidence="2">The sequence shown here is derived from an EMBL/GenBank/DDBJ whole genome shotgun (WGS) entry which is preliminary data.</text>
</comment>
<sequence>MGIASFLTAKEQSWSSRGLGVKGREGSTSGALGSFKLAHGGSSPGFGHTVGGCRFPRSSSAVGRNVGVVHSPNVELTDRVVVVVEA</sequence>
<feature type="region of interest" description="Disordered" evidence="1">
    <location>
        <begin position="1"/>
        <end position="25"/>
    </location>
</feature>
<keyword evidence="3" id="KW-1185">Reference proteome</keyword>
<evidence type="ECO:0000313" key="3">
    <source>
        <dbReference type="Proteomes" id="UP001187192"/>
    </source>
</evidence>
<dbReference type="AlphaFoldDB" id="A0AA87ZC10"/>
<evidence type="ECO:0000256" key="1">
    <source>
        <dbReference type="SAM" id="MobiDB-lite"/>
    </source>
</evidence>
<accession>A0AA87ZC10</accession>
<evidence type="ECO:0000313" key="2">
    <source>
        <dbReference type="EMBL" id="GMN31232.1"/>
    </source>
</evidence>
<name>A0AA87ZC10_FICCA</name>
<dbReference type="Proteomes" id="UP001187192">
    <property type="component" value="Unassembled WGS sequence"/>
</dbReference>
<organism evidence="2 3">
    <name type="scientific">Ficus carica</name>
    <name type="common">Common fig</name>
    <dbReference type="NCBI Taxonomy" id="3494"/>
    <lineage>
        <taxon>Eukaryota</taxon>
        <taxon>Viridiplantae</taxon>
        <taxon>Streptophyta</taxon>
        <taxon>Embryophyta</taxon>
        <taxon>Tracheophyta</taxon>
        <taxon>Spermatophyta</taxon>
        <taxon>Magnoliopsida</taxon>
        <taxon>eudicotyledons</taxon>
        <taxon>Gunneridae</taxon>
        <taxon>Pentapetalae</taxon>
        <taxon>rosids</taxon>
        <taxon>fabids</taxon>
        <taxon>Rosales</taxon>
        <taxon>Moraceae</taxon>
        <taxon>Ficeae</taxon>
        <taxon>Ficus</taxon>
    </lineage>
</organism>
<dbReference type="EMBL" id="BTGU01008625">
    <property type="protein sequence ID" value="GMN31232.1"/>
    <property type="molecule type" value="Genomic_DNA"/>
</dbReference>
<gene>
    <name evidence="2" type="ORF">TIFTF001_050721</name>
</gene>